<evidence type="ECO:0000256" key="2">
    <source>
        <dbReference type="ARBA" id="ARBA00012511"/>
    </source>
</evidence>
<dbReference type="AlphaFoldDB" id="A0A2S4W8B1"/>
<dbReference type="GO" id="GO:0006400">
    <property type="term" value="P:tRNA modification"/>
    <property type="evidence" value="ECO:0007669"/>
    <property type="project" value="UniProtKB-UniRule"/>
</dbReference>
<feature type="domain" description="tRNAHis guanylyltransferase catalytic" evidence="16">
    <location>
        <begin position="89"/>
        <end position="159"/>
    </location>
</feature>
<reference evidence="18" key="1">
    <citation type="submission" date="2017-12" db="EMBL/GenBank/DDBJ databases">
        <title>Gene loss provides genomic basis for host adaptation in cereal stripe rust fungi.</title>
        <authorList>
            <person name="Xia C."/>
        </authorList>
    </citation>
    <scope>NUCLEOTIDE SEQUENCE [LARGE SCALE GENOMIC DNA]</scope>
    <source>
        <strain evidence="18">93-210</strain>
    </source>
</reference>
<evidence type="ECO:0000256" key="4">
    <source>
        <dbReference type="ARBA" id="ARBA00022679"/>
    </source>
</evidence>
<evidence type="ECO:0000259" key="16">
    <source>
        <dbReference type="Pfam" id="PF04446"/>
    </source>
</evidence>
<accession>A0A2S4W8B1</accession>
<protein>
    <recommendedName>
        <fullName evidence="3 12">tRNA(His) guanylyltransferase</fullName>
        <ecNumber evidence="2 12">2.7.7.79</ecNumber>
    </recommendedName>
    <alternativeName>
        <fullName evidence="11 12">tRNA-histidine guanylyltransferase</fullName>
    </alternativeName>
</protein>
<dbReference type="InterPro" id="IPR007537">
    <property type="entry name" value="tRNAHis_GuaTrfase_Thg1"/>
</dbReference>
<evidence type="ECO:0000256" key="3">
    <source>
        <dbReference type="ARBA" id="ARBA00015443"/>
    </source>
</evidence>
<feature type="binding site" evidence="14">
    <location>
        <position position="99"/>
    </location>
    <ligand>
        <name>Mg(2+)</name>
        <dbReference type="ChEBI" id="CHEBI:18420"/>
        <label>2</label>
        <note>catalytic</note>
    </ligand>
</feature>
<evidence type="ECO:0000259" key="17">
    <source>
        <dbReference type="Pfam" id="PF14413"/>
    </source>
</evidence>
<feature type="binding site" evidence="13">
    <location>
        <begin position="98"/>
        <end position="99"/>
    </location>
    <ligand>
        <name>GTP</name>
        <dbReference type="ChEBI" id="CHEBI:37565"/>
    </ligand>
</feature>
<dbReference type="GO" id="GO:0008193">
    <property type="term" value="F:tRNA guanylyltransferase activity"/>
    <property type="evidence" value="ECO:0007669"/>
    <property type="project" value="UniProtKB-UniRule"/>
</dbReference>
<feature type="binding site" evidence="14">
    <location>
        <position position="99"/>
    </location>
    <ligand>
        <name>Mg(2+)</name>
        <dbReference type="ChEBI" id="CHEBI:18420"/>
        <label>1</label>
        <note>catalytic</note>
    </ligand>
</feature>
<keyword evidence="9 12" id="KW-0460">Magnesium</keyword>
<gene>
    <name evidence="18" type="ORF">PSTT_00003</name>
</gene>
<feature type="domain" description="tRNAHis guanylyltransferase catalytic" evidence="16">
    <location>
        <begin position="7"/>
        <end position="64"/>
    </location>
</feature>
<evidence type="ECO:0000256" key="5">
    <source>
        <dbReference type="ARBA" id="ARBA00022694"/>
    </source>
</evidence>
<organism evidence="18 19">
    <name type="scientific">Puccinia striiformis</name>
    <dbReference type="NCBI Taxonomy" id="27350"/>
    <lineage>
        <taxon>Eukaryota</taxon>
        <taxon>Fungi</taxon>
        <taxon>Dikarya</taxon>
        <taxon>Basidiomycota</taxon>
        <taxon>Pucciniomycotina</taxon>
        <taxon>Pucciniomycetes</taxon>
        <taxon>Pucciniales</taxon>
        <taxon>Pucciniaceae</taxon>
        <taxon>Puccinia</taxon>
    </lineage>
</organism>
<comment type="catalytic activity">
    <reaction evidence="12">
        <text>a 5'-end ribonucleotide-tRNA(His) + GTP + ATP + H2O = a 5'-end phospho-guanosine-ribonucleotide-tRNA(His) + AMP + 2 diphosphate + H(+)</text>
        <dbReference type="Rhea" id="RHEA:54564"/>
        <dbReference type="Rhea" id="RHEA-COMP:14193"/>
        <dbReference type="Rhea" id="RHEA-COMP:14917"/>
        <dbReference type="ChEBI" id="CHEBI:15377"/>
        <dbReference type="ChEBI" id="CHEBI:15378"/>
        <dbReference type="ChEBI" id="CHEBI:30616"/>
        <dbReference type="ChEBI" id="CHEBI:33019"/>
        <dbReference type="ChEBI" id="CHEBI:37565"/>
        <dbReference type="ChEBI" id="CHEBI:138282"/>
        <dbReference type="ChEBI" id="CHEBI:141847"/>
        <dbReference type="ChEBI" id="CHEBI:456215"/>
        <dbReference type="EC" id="2.7.7.79"/>
    </reaction>
</comment>
<evidence type="ECO:0000256" key="6">
    <source>
        <dbReference type="ARBA" id="ARBA00022695"/>
    </source>
</evidence>
<evidence type="ECO:0000256" key="14">
    <source>
        <dbReference type="PIRSR" id="PIRSR028980-2"/>
    </source>
</evidence>
<comment type="similarity">
    <text evidence="1 12">Belongs to the tRNA(His) guanylyltransferase family.</text>
</comment>
<keyword evidence="4 12" id="KW-0808">Transferase</keyword>
<comment type="cofactor">
    <cofactor evidence="14">
        <name>Mg(2+)</name>
        <dbReference type="ChEBI" id="CHEBI:18420"/>
    </cofactor>
    <text evidence="14">Binds 2 magnesium ions per subunit.</text>
</comment>
<dbReference type="VEuPathDB" id="FungiDB:PSTT_00003"/>
<evidence type="ECO:0000256" key="12">
    <source>
        <dbReference type="PIRNR" id="PIRNR028980"/>
    </source>
</evidence>
<dbReference type="InterPro" id="IPR038469">
    <property type="entry name" value="tRNAHis_GuaTrfase_Thg1_sf"/>
</dbReference>
<evidence type="ECO:0000256" key="13">
    <source>
        <dbReference type="PIRSR" id="PIRSR028980-1"/>
    </source>
</evidence>
<dbReference type="PANTHER" id="PTHR12729">
    <property type="entry name" value="TRNA(HIS) GUANYLYLTRANSFERASE-RELATED"/>
    <property type="match status" value="1"/>
</dbReference>
<keyword evidence="6 12" id="KW-0548">Nucleotidyltransferase</keyword>
<dbReference type="InterPro" id="IPR025845">
    <property type="entry name" value="Thg1_C_dom"/>
</dbReference>
<comment type="function">
    <text evidence="12">Adds a GMP to the 5'-end of tRNA(His) after transcription and RNase P cleavage.</text>
</comment>
<dbReference type="Pfam" id="PF04446">
    <property type="entry name" value="Thg1"/>
    <property type="match status" value="2"/>
</dbReference>
<dbReference type="PANTHER" id="PTHR12729:SF6">
    <property type="entry name" value="TRNA(HIS) GUANYLYLTRANSFERASE-RELATED"/>
    <property type="match status" value="1"/>
</dbReference>
<name>A0A2S4W8B1_9BASI</name>
<dbReference type="GO" id="GO:0005525">
    <property type="term" value="F:GTP binding"/>
    <property type="evidence" value="ECO:0007669"/>
    <property type="project" value="UniProtKB-UniRule"/>
</dbReference>
<dbReference type="Proteomes" id="UP000239156">
    <property type="component" value="Unassembled WGS sequence"/>
</dbReference>
<dbReference type="Pfam" id="PF14413">
    <property type="entry name" value="Thg1C"/>
    <property type="match status" value="1"/>
</dbReference>
<keyword evidence="5 12" id="KW-0819">tRNA processing</keyword>
<evidence type="ECO:0000256" key="9">
    <source>
        <dbReference type="ARBA" id="ARBA00022842"/>
    </source>
</evidence>
<feature type="binding site" evidence="14">
    <location>
        <position position="29"/>
    </location>
    <ligand>
        <name>Mg(2+)</name>
        <dbReference type="ChEBI" id="CHEBI:18420"/>
        <label>1</label>
        <note>catalytic</note>
    </ligand>
</feature>
<evidence type="ECO:0000256" key="15">
    <source>
        <dbReference type="SAM" id="MobiDB-lite"/>
    </source>
</evidence>
<evidence type="ECO:0000256" key="1">
    <source>
        <dbReference type="ARBA" id="ARBA00010113"/>
    </source>
</evidence>
<proteinExistence type="inferred from homology"/>
<evidence type="ECO:0000313" key="19">
    <source>
        <dbReference type="Proteomes" id="UP000239156"/>
    </source>
</evidence>
<keyword evidence="19" id="KW-1185">Reference proteome</keyword>
<dbReference type="InterPro" id="IPR024956">
    <property type="entry name" value="tRNAHis_GuaTrfase_cat"/>
</dbReference>
<dbReference type="GO" id="GO:0000287">
    <property type="term" value="F:magnesium ion binding"/>
    <property type="evidence" value="ECO:0007669"/>
    <property type="project" value="UniProtKB-UniRule"/>
</dbReference>
<comment type="caution">
    <text evidence="18">The sequence shown here is derived from an EMBL/GenBank/DDBJ whole genome shotgun (WGS) entry which is preliminary data.</text>
</comment>
<dbReference type="EMBL" id="PKSL01000001">
    <property type="protein sequence ID" value="POW18013.1"/>
    <property type="molecule type" value="Genomic_DNA"/>
</dbReference>
<sequence length="331" mass="37826">MANSRFGYVRQAELDDRLLPNTFSVIRLDGKGFTKFSQAYGFEKPNDLRALNLMNRAAIQVLESDLGRGYISKKSEKKSKLVKQEKSSTGIILAYGQSDEFSFAFGRNCQAYNRRSSKLLTTVLSTFTAAYIHLWSEYFPQTPLSIDHLPSFDGRIIQYATFQELQDYFKWRQVDAHINNLYNTTFWALVQQGNRTTQEAHNDLKGSFSKDKHSMLFDRFQINYNNELEIFKKGSILIWSSSHKINDVNQTSADLEALTITTRNVEEVSNNIPESSTSLTQSSADLNTENRPIESVDSVNDDDLVNSVSVVHQDLVKDHWWITGPGSRFNE</sequence>
<feature type="domain" description="Thg1 C-terminal" evidence="17">
    <location>
        <begin position="163"/>
        <end position="264"/>
    </location>
</feature>
<keyword evidence="8 12" id="KW-0547">Nucleotide-binding</keyword>
<keyword evidence="10 12" id="KW-0342">GTP-binding</keyword>
<dbReference type="PIRSF" id="PIRSF028980">
    <property type="entry name" value="tRNAHis_guanylyltransferase"/>
    <property type="match status" value="1"/>
</dbReference>
<evidence type="ECO:0000256" key="10">
    <source>
        <dbReference type="ARBA" id="ARBA00023134"/>
    </source>
</evidence>
<feature type="region of interest" description="Disordered" evidence="15">
    <location>
        <begin position="269"/>
        <end position="289"/>
    </location>
</feature>
<dbReference type="Gene3D" id="3.30.70.3000">
    <property type="match status" value="1"/>
</dbReference>
<feature type="binding site" evidence="14">
    <location>
        <position position="30"/>
    </location>
    <ligand>
        <name>Mg(2+)</name>
        <dbReference type="ChEBI" id="CHEBI:18420"/>
        <label>1</label>
        <note>catalytic</note>
    </ligand>
</feature>
<evidence type="ECO:0000256" key="7">
    <source>
        <dbReference type="ARBA" id="ARBA00022723"/>
    </source>
</evidence>
<evidence type="ECO:0000256" key="11">
    <source>
        <dbReference type="ARBA" id="ARBA00032480"/>
    </source>
</evidence>
<evidence type="ECO:0000256" key="8">
    <source>
        <dbReference type="ARBA" id="ARBA00022741"/>
    </source>
</evidence>
<feature type="binding site" evidence="14">
    <location>
        <position position="29"/>
    </location>
    <ligand>
        <name>Mg(2+)</name>
        <dbReference type="ChEBI" id="CHEBI:18420"/>
        <label>2</label>
        <note>catalytic</note>
    </ligand>
</feature>
<keyword evidence="7 12" id="KW-0479">Metal-binding</keyword>
<evidence type="ECO:0000313" key="18">
    <source>
        <dbReference type="EMBL" id="POW18013.1"/>
    </source>
</evidence>
<dbReference type="EC" id="2.7.7.79" evidence="2 12"/>